<accession>A0ABD1K520</accession>
<dbReference type="PROSITE" id="PS51364">
    <property type="entry name" value="TB"/>
    <property type="match status" value="2"/>
</dbReference>
<gene>
    <name evidence="13" type="ORF">ACEWY4_008954</name>
</gene>
<keyword evidence="2" id="KW-0964">Secreted</keyword>
<dbReference type="Gene3D" id="3.90.290.10">
    <property type="entry name" value="TGF-beta binding (TB) domain"/>
    <property type="match status" value="2"/>
</dbReference>
<evidence type="ECO:0000256" key="10">
    <source>
        <dbReference type="SAM" id="MobiDB-lite"/>
    </source>
</evidence>
<dbReference type="InterPro" id="IPR017878">
    <property type="entry name" value="TB_dom"/>
</dbReference>
<sequence length="350" mass="37617">MSARGSPPPALPLPLGGGVVGTVGGGVGDGQSLMEPLAGRQMTQTHFSLPLTQGNGHHSSEMIVRVHHPTDTSVIIQPLEGQSDGRPPKPVTRLPPPTHKPRGRCFQETTPKQACSSNPLPVLTNQEDCCGSVGNSWGQNKCYQCPKLPYPGLKLQSIIEDYGSTCPQGYKRLNSTHCQDINECTMHGVCHNGECLNTQGSYRCTCKPGYTLDRTRCVSKTELGRCYRVVADSGQCELALHKDISLEICCCTLVGKAWGSPCQRCPQAGTASFSKICPAGKGMSYITNQERLRLPAPYDPQPDLKPPVSSRVQQTGPLHTHTSAQGHLLTGPPPHRHLLTGPPPHRATSS</sequence>
<dbReference type="EMBL" id="JBHFQA010000008">
    <property type="protein sequence ID" value="KAL2094235.1"/>
    <property type="molecule type" value="Genomic_DNA"/>
</dbReference>
<dbReference type="InterPro" id="IPR000152">
    <property type="entry name" value="EGF-type_Asp/Asn_hydroxyl_site"/>
</dbReference>
<feature type="domain" description="TB" evidence="12">
    <location>
        <begin position="103"/>
        <end position="146"/>
    </location>
</feature>
<evidence type="ECO:0000256" key="8">
    <source>
        <dbReference type="ARBA" id="ARBA00023180"/>
    </source>
</evidence>
<dbReference type="PROSITE" id="PS01186">
    <property type="entry name" value="EGF_2"/>
    <property type="match status" value="1"/>
</dbReference>
<dbReference type="InterPro" id="IPR001881">
    <property type="entry name" value="EGF-like_Ca-bd_dom"/>
</dbReference>
<dbReference type="PROSITE" id="PS00010">
    <property type="entry name" value="ASX_HYDROXYL"/>
    <property type="match status" value="1"/>
</dbReference>
<dbReference type="CDD" id="cd00054">
    <property type="entry name" value="EGF_CA"/>
    <property type="match status" value="1"/>
</dbReference>
<dbReference type="SMART" id="SM00181">
    <property type="entry name" value="EGF"/>
    <property type="match status" value="1"/>
</dbReference>
<keyword evidence="3" id="KW-0272">Extracellular matrix</keyword>
<dbReference type="InterPro" id="IPR000742">
    <property type="entry name" value="EGF"/>
</dbReference>
<dbReference type="SMART" id="SM00179">
    <property type="entry name" value="EGF_CA"/>
    <property type="match status" value="1"/>
</dbReference>
<evidence type="ECO:0000256" key="1">
    <source>
        <dbReference type="ARBA" id="ARBA00004498"/>
    </source>
</evidence>
<dbReference type="PANTHER" id="PTHR47333">
    <property type="entry name" value="VON WILLEBRAND FACTOR C AND EGF DOMAIN-CONTAINING PROTEIN"/>
    <property type="match status" value="1"/>
</dbReference>
<comment type="caution">
    <text evidence="9">Lacks conserved residue(s) required for the propagation of feature annotation.</text>
</comment>
<evidence type="ECO:0000256" key="7">
    <source>
        <dbReference type="ARBA" id="ARBA00023157"/>
    </source>
</evidence>
<feature type="domain" description="TB" evidence="12">
    <location>
        <begin position="224"/>
        <end position="277"/>
    </location>
</feature>
<evidence type="ECO:0000256" key="4">
    <source>
        <dbReference type="ARBA" id="ARBA00022536"/>
    </source>
</evidence>
<dbReference type="InterPro" id="IPR049883">
    <property type="entry name" value="NOTCH1_EGF-like"/>
</dbReference>
<evidence type="ECO:0000313" key="14">
    <source>
        <dbReference type="Proteomes" id="UP001591681"/>
    </source>
</evidence>
<dbReference type="SUPFAM" id="SSF57581">
    <property type="entry name" value="TB module/8-cys domain"/>
    <property type="match status" value="2"/>
</dbReference>
<organism evidence="13 14">
    <name type="scientific">Coilia grayii</name>
    <name type="common">Gray's grenadier anchovy</name>
    <dbReference type="NCBI Taxonomy" id="363190"/>
    <lineage>
        <taxon>Eukaryota</taxon>
        <taxon>Metazoa</taxon>
        <taxon>Chordata</taxon>
        <taxon>Craniata</taxon>
        <taxon>Vertebrata</taxon>
        <taxon>Euteleostomi</taxon>
        <taxon>Actinopterygii</taxon>
        <taxon>Neopterygii</taxon>
        <taxon>Teleostei</taxon>
        <taxon>Clupei</taxon>
        <taxon>Clupeiformes</taxon>
        <taxon>Clupeoidei</taxon>
        <taxon>Engraulidae</taxon>
        <taxon>Coilinae</taxon>
        <taxon>Coilia</taxon>
    </lineage>
</organism>
<feature type="region of interest" description="Disordered" evidence="10">
    <location>
        <begin position="294"/>
        <end position="350"/>
    </location>
</feature>
<keyword evidence="7" id="KW-1015">Disulfide bond</keyword>
<reference evidence="13 14" key="1">
    <citation type="submission" date="2024-09" db="EMBL/GenBank/DDBJ databases">
        <title>A chromosome-level genome assembly of Gray's grenadier anchovy, Coilia grayii.</title>
        <authorList>
            <person name="Fu Z."/>
        </authorList>
    </citation>
    <scope>NUCLEOTIDE SEQUENCE [LARGE SCALE GENOMIC DNA]</scope>
    <source>
        <strain evidence="13">G4</strain>
        <tissue evidence="13">Muscle</tissue>
    </source>
</reference>
<dbReference type="InterPro" id="IPR018097">
    <property type="entry name" value="EGF_Ca-bd_CS"/>
</dbReference>
<feature type="region of interest" description="Disordered" evidence="10">
    <location>
        <begin position="78"/>
        <end position="105"/>
    </location>
</feature>
<dbReference type="Gene3D" id="2.10.25.10">
    <property type="entry name" value="Laminin"/>
    <property type="match status" value="1"/>
</dbReference>
<feature type="domain" description="EGF-like" evidence="11">
    <location>
        <begin position="180"/>
        <end position="218"/>
    </location>
</feature>
<evidence type="ECO:0000259" key="12">
    <source>
        <dbReference type="PROSITE" id="PS51364"/>
    </source>
</evidence>
<dbReference type="Proteomes" id="UP001591681">
    <property type="component" value="Unassembled WGS sequence"/>
</dbReference>
<keyword evidence="6" id="KW-0677">Repeat</keyword>
<proteinExistence type="predicted"/>
<keyword evidence="4 9" id="KW-0245">EGF-like domain</keyword>
<feature type="compositionally biased region" description="Polar residues" evidence="10">
    <location>
        <begin position="310"/>
        <end position="325"/>
    </location>
</feature>
<keyword evidence="8" id="KW-0325">Glycoprotein</keyword>
<dbReference type="FunFam" id="2.10.25.10:FF:000019">
    <property type="entry name" value="latent-transforming growth factor beta-binding protein 1 isoform X2"/>
    <property type="match status" value="1"/>
</dbReference>
<evidence type="ECO:0000313" key="13">
    <source>
        <dbReference type="EMBL" id="KAL2094235.1"/>
    </source>
</evidence>
<keyword evidence="5" id="KW-0732">Signal</keyword>
<name>A0ABD1K520_9TELE</name>
<evidence type="ECO:0000256" key="2">
    <source>
        <dbReference type="ARBA" id="ARBA00022525"/>
    </source>
</evidence>
<feature type="compositionally biased region" description="Pro residues" evidence="10">
    <location>
        <begin position="341"/>
        <end position="350"/>
    </location>
</feature>
<dbReference type="PROSITE" id="PS50026">
    <property type="entry name" value="EGF_3"/>
    <property type="match status" value="1"/>
</dbReference>
<evidence type="ECO:0000256" key="3">
    <source>
        <dbReference type="ARBA" id="ARBA00022530"/>
    </source>
</evidence>
<comment type="caution">
    <text evidence="13">The sequence shown here is derived from an EMBL/GenBank/DDBJ whole genome shotgun (WGS) entry which is preliminary data.</text>
</comment>
<dbReference type="SUPFAM" id="SSF57196">
    <property type="entry name" value="EGF/Laminin"/>
    <property type="match status" value="1"/>
</dbReference>
<evidence type="ECO:0000256" key="6">
    <source>
        <dbReference type="ARBA" id="ARBA00022737"/>
    </source>
</evidence>
<evidence type="ECO:0000259" key="11">
    <source>
        <dbReference type="PROSITE" id="PS50026"/>
    </source>
</evidence>
<dbReference type="AlphaFoldDB" id="A0ABD1K520"/>
<dbReference type="Pfam" id="PF00683">
    <property type="entry name" value="TB"/>
    <property type="match status" value="2"/>
</dbReference>
<keyword evidence="14" id="KW-1185">Reference proteome</keyword>
<dbReference type="InterPro" id="IPR036773">
    <property type="entry name" value="TB_dom_sf"/>
</dbReference>
<dbReference type="FunFam" id="3.90.290.10:FF:000002">
    <property type="entry name" value="Latent-transforming growth factor beta-binding protein 3 isoform 1"/>
    <property type="match status" value="1"/>
</dbReference>
<protein>
    <submittedName>
        <fullName evidence="13">Uncharacterized protein</fullName>
    </submittedName>
</protein>
<dbReference type="PROSITE" id="PS01187">
    <property type="entry name" value="EGF_CA"/>
    <property type="match status" value="1"/>
</dbReference>
<dbReference type="InterPro" id="IPR052080">
    <property type="entry name" value="vWF_C/EGF_Fibrillin"/>
</dbReference>
<dbReference type="Pfam" id="PF07645">
    <property type="entry name" value="EGF_CA"/>
    <property type="match status" value="1"/>
</dbReference>
<evidence type="ECO:0000256" key="9">
    <source>
        <dbReference type="PROSITE-ProRule" id="PRU00076"/>
    </source>
</evidence>
<evidence type="ECO:0000256" key="5">
    <source>
        <dbReference type="ARBA" id="ARBA00022729"/>
    </source>
</evidence>
<feature type="compositionally biased region" description="Pro residues" evidence="10">
    <location>
        <begin position="88"/>
        <end position="98"/>
    </location>
</feature>
<dbReference type="PANTHER" id="PTHR47333:SF4">
    <property type="entry name" value="EGF-LIKE DOMAIN-CONTAINING PROTEIN"/>
    <property type="match status" value="1"/>
</dbReference>
<comment type="subcellular location">
    <subcellularLocation>
        <location evidence="1">Secreted</location>
        <location evidence="1">Extracellular space</location>
        <location evidence="1">Extracellular matrix</location>
    </subcellularLocation>
</comment>